<dbReference type="OrthoDB" id="110859at2759"/>
<evidence type="ECO:0000313" key="2">
    <source>
        <dbReference type="Proteomes" id="UP001165083"/>
    </source>
</evidence>
<evidence type="ECO:0000313" key="1">
    <source>
        <dbReference type="EMBL" id="GMF30642.1"/>
    </source>
</evidence>
<comment type="caution">
    <text evidence="1">The sequence shown here is derived from an EMBL/GenBank/DDBJ whole genome shotgun (WGS) entry which is preliminary data.</text>
</comment>
<gene>
    <name evidence="1" type="ORF">Plil01_001310000</name>
</gene>
<dbReference type="EMBL" id="BSXW01000853">
    <property type="protein sequence ID" value="GMF30642.1"/>
    <property type="molecule type" value="Genomic_DNA"/>
</dbReference>
<dbReference type="AlphaFoldDB" id="A0A9W6UEB0"/>
<proteinExistence type="predicted"/>
<protein>
    <submittedName>
        <fullName evidence="1">Unnamed protein product</fullName>
    </submittedName>
</protein>
<accession>A0A9W6UEB0</accession>
<reference evidence="1" key="1">
    <citation type="submission" date="2023-04" db="EMBL/GenBank/DDBJ databases">
        <title>Phytophthora lilii NBRC 32176.</title>
        <authorList>
            <person name="Ichikawa N."/>
            <person name="Sato H."/>
            <person name="Tonouchi N."/>
        </authorList>
    </citation>
    <scope>NUCLEOTIDE SEQUENCE</scope>
    <source>
        <strain evidence="1">NBRC 32176</strain>
    </source>
</reference>
<organism evidence="1 2">
    <name type="scientific">Phytophthora lilii</name>
    <dbReference type="NCBI Taxonomy" id="2077276"/>
    <lineage>
        <taxon>Eukaryota</taxon>
        <taxon>Sar</taxon>
        <taxon>Stramenopiles</taxon>
        <taxon>Oomycota</taxon>
        <taxon>Peronosporomycetes</taxon>
        <taxon>Peronosporales</taxon>
        <taxon>Peronosporaceae</taxon>
        <taxon>Phytophthora</taxon>
    </lineage>
</organism>
<dbReference type="Proteomes" id="UP001165083">
    <property type="component" value="Unassembled WGS sequence"/>
</dbReference>
<keyword evidence="2" id="KW-1185">Reference proteome</keyword>
<sequence>MLVVKREGEDVDECVEVMERWASNRREMDYWIPATSLFETIDAVTRCKFSFEHEGSASETPTERFCFLQLTKATTHKCDQEILWKMAQPFVAKQLPVCYIALLFDDSSGESRDNKLVKFRLSPVQITKPEVLDAMPLYVA</sequence>
<name>A0A9W6UEB0_9STRA</name>